<evidence type="ECO:0000256" key="3">
    <source>
        <dbReference type="ARBA" id="ARBA00022741"/>
    </source>
</evidence>
<organism evidence="11 12">
    <name type="scientific">Tenggerimyces flavus</name>
    <dbReference type="NCBI Taxonomy" id="1708749"/>
    <lineage>
        <taxon>Bacteria</taxon>
        <taxon>Bacillati</taxon>
        <taxon>Actinomycetota</taxon>
        <taxon>Actinomycetes</taxon>
        <taxon>Propionibacteriales</taxon>
        <taxon>Nocardioidaceae</taxon>
        <taxon>Tenggerimyces</taxon>
    </lineage>
</organism>
<reference evidence="12" key="1">
    <citation type="journal article" date="2019" name="Int. J. Syst. Evol. Microbiol.">
        <title>The Global Catalogue of Microorganisms (GCM) 10K type strain sequencing project: providing services to taxonomists for standard genome sequencing and annotation.</title>
        <authorList>
            <consortium name="The Broad Institute Genomics Platform"/>
            <consortium name="The Broad Institute Genome Sequencing Center for Infectious Disease"/>
            <person name="Wu L."/>
            <person name="Ma J."/>
        </authorList>
    </citation>
    <scope>NUCLEOTIDE SEQUENCE [LARGE SCALE GENOMIC DNA]</scope>
    <source>
        <strain evidence="12">CGMCC 4.7241</strain>
    </source>
</reference>
<evidence type="ECO:0000256" key="1">
    <source>
        <dbReference type="ARBA" id="ARBA00009427"/>
    </source>
</evidence>
<evidence type="ECO:0000256" key="6">
    <source>
        <dbReference type="ARBA" id="ARBA00047615"/>
    </source>
</evidence>
<feature type="region of interest" description="Disordered" evidence="9">
    <location>
        <begin position="72"/>
        <end position="91"/>
    </location>
</feature>
<dbReference type="InterPro" id="IPR011994">
    <property type="entry name" value="Cytidylate_kinase_dom"/>
</dbReference>
<dbReference type="PANTHER" id="PTHR21299:SF2">
    <property type="entry name" value="CYTIDYLATE KINASE"/>
    <property type="match status" value="1"/>
</dbReference>
<evidence type="ECO:0000256" key="4">
    <source>
        <dbReference type="ARBA" id="ARBA00022777"/>
    </source>
</evidence>
<name>A0ABV7Y6Q2_9ACTN</name>
<dbReference type="NCBIfam" id="TIGR00017">
    <property type="entry name" value="cmk"/>
    <property type="match status" value="1"/>
</dbReference>
<comment type="similarity">
    <text evidence="1 8">Belongs to the cytidylate kinase family. Type 1 subfamily.</text>
</comment>
<evidence type="ECO:0000256" key="5">
    <source>
        <dbReference type="ARBA" id="ARBA00022840"/>
    </source>
</evidence>
<dbReference type="RefSeq" id="WP_307782546.1">
    <property type="nucleotide sequence ID" value="NZ_JAFBCM010000001.1"/>
</dbReference>
<keyword evidence="5 8" id="KW-0067">ATP-binding</keyword>
<feature type="domain" description="Cytidylate kinase" evidence="10">
    <location>
        <begin position="11"/>
        <end position="219"/>
    </location>
</feature>
<dbReference type="Pfam" id="PF02224">
    <property type="entry name" value="Cytidylate_kin"/>
    <property type="match status" value="1"/>
</dbReference>
<feature type="binding site" evidence="8">
    <location>
        <begin position="15"/>
        <end position="23"/>
    </location>
    <ligand>
        <name>ATP</name>
        <dbReference type="ChEBI" id="CHEBI:30616"/>
    </ligand>
</feature>
<comment type="catalytic activity">
    <reaction evidence="7 8">
        <text>CMP + ATP = CDP + ADP</text>
        <dbReference type="Rhea" id="RHEA:11600"/>
        <dbReference type="ChEBI" id="CHEBI:30616"/>
        <dbReference type="ChEBI" id="CHEBI:58069"/>
        <dbReference type="ChEBI" id="CHEBI:60377"/>
        <dbReference type="ChEBI" id="CHEBI:456216"/>
        <dbReference type="EC" id="2.7.4.25"/>
    </reaction>
</comment>
<comment type="catalytic activity">
    <reaction evidence="6 8">
        <text>dCMP + ATP = dCDP + ADP</text>
        <dbReference type="Rhea" id="RHEA:25094"/>
        <dbReference type="ChEBI" id="CHEBI:30616"/>
        <dbReference type="ChEBI" id="CHEBI:57566"/>
        <dbReference type="ChEBI" id="CHEBI:58593"/>
        <dbReference type="ChEBI" id="CHEBI:456216"/>
        <dbReference type="EC" id="2.7.4.25"/>
    </reaction>
</comment>
<sequence>MEQVRRLGMVVAIDGPAGSGKSSASRGVAERLRLRYLDTGAMYRAMTWWMLQHDVDLGDAEEIASHAWEPKIRVGTDPTGPTITLDGEDVSGPIRSREVTNAVSAVSAVPLIRQVLVEQQQDVIDDGAIVVEGRDIGTVVAPHAEVKIFLTADPVERARRRTSEGLAGEAVSADANQAEMARRDLFDSTKGAFAQALDAVVVDTTELSLDEVIDQICRLTVSRARIEPEEYA</sequence>
<dbReference type="HAMAP" id="MF_00238">
    <property type="entry name" value="Cytidyl_kinase_type1"/>
    <property type="match status" value="1"/>
</dbReference>
<keyword evidence="4 8" id="KW-0418">Kinase</keyword>
<proteinExistence type="inferred from homology"/>
<keyword evidence="12" id="KW-1185">Reference proteome</keyword>
<dbReference type="Proteomes" id="UP001595699">
    <property type="component" value="Unassembled WGS sequence"/>
</dbReference>
<keyword evidence="3 8" id="KW-0547">Nucleotide-binding</keyword>
<evidence type="ECO:0000256" key="7">
    <source>
        <dbReference type="ARBA" id="ARBA00048478"/>
    </source>
</evidence>
<dbReference type="PANTHER" id="PTHR21299">
    <property type="entry name" value="CYTIDYLATE KINASE/PANTOATE-BETA-ALANINE LIGASE"/>
    <property type="match status" value="1"/>
</dbReference>
<dbReference type="CDD" id="cd02020">
    <property type="entry name" value="CMPK"/>
    <property type="match status" value="1"/>
</dbReference>
<dbReference type="EMBL" id="JBHRZH010000004">
    <property type="protein sequence ID" value="MFC3759940.1"/>
    <property type="molecule type" value="Genomic_DNA"/>
</dbReference>
<evidence type="ECO:0000313" key="12">
    <source>
        <dbReference type="Proteomes" id="UP001595699"/>
    </source>
</evidence>
<dbReference type="GO" id="GO:0016301">
    <property type="term" value="F:kinase activity"/>
    <property type="evidence" value="ECO:0007669"/>
    <property type="project" value="UniProtKB-KW"/>
</dbReference>
<dbReference type="EC" id="2.7.4.25" evidence="8"/>
<comment type="caution">
    <text evidence="11">The sequence shown here is derived from an EMBL/GenBank/DDBJ whole genome shotgun (WGS) entry which is preliminary data.</text>
</comment>
<dbReference type="InterPro" id="IPR003136">
    <property type="entry name" value="Cytidylate_kin"/>
</dbReference>
<dbReference type="InterPro" id="IPR027417">
    <property type="entry name" value="P-loop_NTPase"/>
</dbReference>
<evidence type="ECO:0000256" key="9">
    <source>
        <dbReference type="SAM" id="MobiDB-lite"/>
    </source>
</evidence>
<dbReference type="SUPFAM" id="SSF52540">
    <property type="entry name" value="P-loop containing nucleoside triphosphate hydrolases"/>
    <property type="match status" value="1"/>
</dbReference>
<evidence type="ECO:0000313" key="11">
    <source>
        <dbReference type="EMBL" id="MFC3759940.1"/>
    </source>
</evidence>
<protein>
    <recommendedName>
        <fullName evidence="8">Cytidylate kinase</fullName>
        <shortName evidence="8">CK</shortName>
        <ecNumber evidence="8">2.7.4.25</ecNumber>
    </recommendedName>
    <alternativeName>
        <fullName evidence="8">Cytidine monophosphate kinase</fullName>
        <shortName evidence="8">CMP kinase</shortName>
    </alternativeName>
</protein>
<evidence type="ECO:0000259" key="10">
    <source>
        <dbReference type="Pfam" id="PF02224"/>
    </source>
</evidence>
<keyword evidence="2 8" id="KW-0808">Transferase</keyword>
<gene>
    <name evidence="8 11" type="primary">cmk</name>
    <name evidence="11" type="ORF">ACFOUW_03760</name>
</gene>
<comment type="subcellular location">
    <subcellularLocation>
        <location evidence="8">Cytoplasm</location>
    </subcellularLocation>
</comment>
<evidence type="ECO:0000256" key="2">
    <source>
        <dbReference type="ARBA" id="ARBA00022679"/>
    </source>
</evidence>
<accession>A0ABV7Y6Q2</accession>
<evidence type="ECO:0000256" key="8">
    <source>
        <dbReference type="HAMAP-Rule" id="MF_00238"/>
    </source>
</evidence>
<dbReference type="Gene3D" id="3.40.50.300">
    <property type="entry name" value="P-loop containing nucleotide triphosphate hydrolases"/>
    <property type="match status" value="1"/>
</dbReference>
<keyword evidence="8" id="KW-0963">Cytoplasm</keyword>